<evidence type="ECO:0000256" key="1">
    <source>
        <dbReference type="ARBA" id="ARBA00022801"/>
    </source>
</evidence>
<evidence type="ECO:0000256" key="3">
    <source>
        <dbReference type="ARBA" id="ARBA00023098"/>
    </source>
</evidence>
<dbReference type="InterPro" id="IPR019734">
    <property type="entry name" value="TPR_rpt"/>
</dbReference>
<proteinExistence type="predicted"/>
<dbReference type="PROSITE" id="PS50005">
    <property type="entry name" value="TPR"/>
    <property type="match status" value="1"/>
</dbReference>
<dbReference type="OrthoDB" id="9814760at2"/>
<dbReference type="Gene3D" id="3.40.50.1820">
    <property type="entry name" value="alpha/beta hydrolase"/>
    <property type="match status" value="1"/>
</dbReference>
<dbReference type="SUPFAM" id="SSF48452">
    <property type="entry name" value="TPR-like"/>
    <property type="match status" value="1"/>
</dbReference>
<dbReference type="SUPFAM" id="SSF53474">
    <property type="entry name" value="alpha/beta-Hydrolases"/>
    <property type="match status" value="1"/>
</dbReference>
<dbReference type="EMBL" id="FZNY01000005">
    <property type="protein sequence ID" value="SNS00845.1"/>
    <property type="molecule type" value="Genomic_DNA"/>
</dbReference>
<dbReference type="InterPro" id="IPR011990">
    <property type="entry name" value="TPR-like_helical_dom_sf"/>
</dbReference>
<dbReference type="PANTHER" id="PTHR10272">
    <property type="entry name" value="PLATELET-ACTIVATING FACTOR ACETYLHYDROLASE"/>
    <property type="match status" value="1"/>
</dbReference>
<dbReference type="GO" id="GO:0003847">
    <property type="term" value="F:1-alkyl-2-acetylglycerophosphocholine esterase activity"/>
    <property type="evidence" value="ECO:0007669"/>
    <property type="project" value="TreeGrafter"/>
</dbReference>
<sequence>MKLTLLFFFISTLSHTLHSQTSLQDLQLENGNYTVGFKHYTAVDSTRTYTPKSDINTTTVFRPIPISIWYPSDAITKNEQSLAILNYMEVLKEEEEWEHLPNYFLLDWFYYKNTPTNQAHLKEKTAAFKEIPFAKGTFPVIIYAPSFQASSIENFALCELLASHGYIVIASPSRGTTSKRFQKLELAIETQARDLEFLIKEISQYPISDTNRIATMGFSLGGLSNVLMQMRNTTIKANMSLDGTIRYRPDIIKKSPFYDIKKVSVPFMHLAQKEIPKNVMQERNMPDSLNTHFTFYDDLIASDAYKIRLHDLSHSYFSTLGVLFQERDPKQDKSDPEIMASYKIATSYSLHFFNAYLKDDTTSLAFVTNTPKENQISDKLITIDSKKAKKSLFSFYDFLEQAKQQRYKNIDRLYVELKNKYPTLEIPEGVLNTLGLQLIFDPSKATEGIAVFKFALLQYPTSANLYDSLAEGYLYLGDIENAKMNFKESLVLNPKNQNAITRLQQLE</sequence>
<evidence type="ECO:0000313" key="5">
    <source>
        <dbReference type="EMBL" id="SNS00845.1"/>
    </source>
</evidence>
<dbReference type="GO" id="GO:0016042">
    <property type="term" value="P:lipid catabolic process"/>
    <property type="evidence" value="ECO:0007669"/>
    <property type="project" value="UniProtKB-KW"/>
</dbReference>
<keyword evidence="2" id="KW-0442">Lipid degradation</keyword>
<keyword evidence="3" id="KW-0443">Lipid metabolism</keyword>
<dbReference type="PANTHER" id="PTHR10272:SF0">
    <property type="entry name" value="PLATELET-ACTIVATING FACTOR ACETYLHYDROLASE"/>
    <property type="match status" value="1"/>
</dbReference>
<reference evidence="5 6" key="1">
    <citation type="submission" date="2017-06" db="EMBL/GenBank/DDBJ databases">
        <authorList>
            <person name="Kim H.J."/>
            <person name="Triplett B.A."/>
        </authorList>
    </citation>
    <scope>NUCLEOTIDE SEQUENCE [LARGE SCALE GENOMIC DNA]</scope>
    <source>
        <strain evidence="5 6">DSM 25597</strain>
    </source>
</reference>
<gene>
    <name evidence="5" type="ORF">SAMN06265376_105230</name>
</gene>
<evidence type="ECO:0000256" key="2">
    <source>
        <dbReference type="ARBA" id="ARBA00022963"/>
    </source>
</evidence>
<evidence type="ECO:0000313" key="6">
    <source>
        <dbReference type="Proteomes" id="UP000198379"/>
    </source>
</evidence>
<protein>
    <submittedName>
        <fullName evidence="5">Uncharacterized protein</fullName>
    </submittedName>
</protein>
<dbReference type="InterPro" id="IPR029058">
    <property type="entry name" value="AB_hydrolase_fold"/>
</dbReference>
<dbReference type="RefSeq" id="WP_089372482.1">
    <property type="nucleotide sequence ID" value="NZ_BMEP01000006.1"/>
</dbReference>
<organism evidence="5 6">
    <name type="scientific">Dokdonia pacifica</name>
    <dbReference type="NCBI Taxonomy" id="1627892"/>
    <lineage>
        <taxon>Bacteria</taxon>
        <taxon>Pseudomonadati</taxon>
        <taxon>Bacteroidota</taxon>
        <taxon>Flavobacteriia</taxon>
        <taxon>Flavobacteriales</taxon>
        <taxon>Flavobacteriaceae</taxon>
        <taxon>Dokdonia</taxon>
    </lineage>
</organism>
<dbReference type="AlphaFoldDB" id="A0A239AYQ7"/>
<accession>A0A239AYQ7</accession>
<dbReference type="Gene3D" id="1.25.40.10">
    <property type="entry name" value="Tetratricopeptide repeat domain"/>
    <property type="match status" value="1"/>
</dbReference>
<keyword evidence="4" id="KW-0802">TPR repeat</keyword>
<keyword evidence="6" id="KW-1185">Reference proteome</keyword>
<keyword evidence="1" id="KW-0378">Hydrolase</keyword>
<feature type="repeat" description="TPR" evidence="4">
    <location>
        <begin position="463"/>
        <end position="496"/>
    </location>
</feature>
<name>A0A239AYQ7_9FLAO</name>
<dbReference type="Proteomes" id="UP000198379">
    <property type="component" value="Unassembled WGS sequence"/>
</dbReference>
<evidence type="ECO:0000256" key="4">
    <source>
        <dbReference type="PROSITE-ProRule" id="PRU00339"/>
    </source>
</evidence>